<dbReference type="Proteomes" id="UP000076234">
    <property type="component" value="Chromosome"/>
</dbReference>
<reference evidence="2 3" key="2">
    <citation type="journal article" date="2016" name="Genome Announc.">
        <title>Complete Genome Sequence of Sphingopyxis terrae Strain 203-1 (NBRC 111660), a Polyethylene Glycol Degrader.</title>
        <authorList>
            <person name="Ohtsubo Y."/>
            <person name="Nonoyama S."/>
            <person name="Nagata Y."/>
            <person name="Numata M."/>
            <person name="Tsuchikane K."/>
            <person name="Hosoyama A."/>
            <person name="Yamazoe A."/>
            <person name="Tsuda M."/>
            <person name="Fujita N."/>
            <person name="Kawai F."/>
        </authorList>
    </citation>
    <scope>NUCLEOTIDE SEQUENCE [LARGE SCALE GENOMIC DNA]</scope>
    <source>
        <strain evidence="2 3">203-1</strain>
    </source>
</reference>
<dbReference type="EMBL" id="CP013342">
    <property type="protein sequence ID" value="AMU96063.1"/>
    <property type="molecule type" value="Genomic_DNA"/>
</dbReference>
<dbReference type="KEGG" id="ster:AOA14_15760"/>
<protein>
    <submittedName>
        <fullName evidence="2">Uncharacterized protein</fullName>
    </submittedName>
</protein>
<evidence type="ECO:0000313" key="2">
    <source>
        <dbReference type="EMBL" id="AMU96063.1"/>
    </source>
</evidence>
<keyword evidence="1" id="KW-0812">Transmembrane</keyword>
<sequence>MSEAETVRARRRRKAPWIVGGALGALALGLWVARAPIADRFIQDQLAKKGVPARYTIERIGLSTQRLSNVVIGNPAHPDLTARVLEVSVGLGLSGPYVASVRADGLRLYGRFVDGQLSLGALDKFRDPTDKSPFALPDMAVRLSDARARLETPWGNVGAALNGGGNLRRDFAGTLALVAPHIAAADCRGTGITFYGKLAVRDVRPRLTGPLRGAAVTCGGAQPVAVAAPQIALDVSLAENLQQWDGTADALVQRLMMPALAAERVGVKGRFTGTADRTGLTLVADVAKLAGPDFAASGVHLEGKGAVGNVTPNFDGRLRFADASASARLRRSVADSAAALGGTPLGPIGDRAATAFAAALAGASGEAAIALTGQGEALRFELAAPSLSSRSGARFASSADSRIGYLFAAPRPEVIATGRWTFGGGGLPVGAMELDRRADGHMTGLAQIDAYQAGGARLALDPVRFSSAPGAAMRFSTSATLSGPLAGGRVERLRVPIAGAIAATGGMAFNGGCHRVTANKIDVSGLRLVNNGIDLCSTPGAPLFSVGSAGVRGAVRLPGLKLRGTSGASPFAFDSGPGEVDLARWRWSLANADVRIGAGDSMTHFAAGRLSGAAGGQGMAGTLADAQGKIGAVPLGMSEIAGNWRWADGALTLDGGLVLTDAAADKRFAPLISRDAHLRFADGVIDARAGFDERESGKKILDTVIRHRFADSSGAADLIVKELRFDDNFQPEQLTTLAQGVVANVQGSVVGDGRIEWNAEGVTSGGTFATANTDLAAAFGPVTGLTSTLTFDDLLGLHSAPGQTVALKEVNPGIPVVDGKIDYQLLGGNRVRIEGGRWPFAGGELLLHPATLDFSATQPRRLMFDVVGVDAAVFLQQFGFENINATGKFDGTLPVEFDGLGGRVVNGRIDARDGGGTLAYVGELSNHNLGTMANFAFGALRSLKYDDLTIVLNGNLDGEMVTEIRFGGIGQGIGAKRNFLVDQVAKIPLIFNIRVEGPFRGLIFSAKSFYDPSVLVEQNLSQLLQAQRDAEAAAAAKAAPVQPPASEPVQ</sequence>
<dbReference type="InterPro" id="IPR021730">
    <property type="entry name" value="YdbH"/>
</dbReference>
<keyword evidence="1" id="KW-0472">Membrane</keyword>
<dbReference type="AlphaFoldDB" id="A0A142W221"/>
<feature type="transmembrane region" description="Helical" evidence="1">
    <location>
        <begin position="15"/>
        <end position="33"/>
    </location>
</feature>
<gene>
    <name evidence="2" type="ORF">AOA14_15760</name>
</gene>
<proteinExistence type="predicted"/>
<reference evidence="3" key="1">
    <citation type="submission" date="2015-11" db="EMBL/GenBank/DDBJ databases">
        <title>Complete genome sequence of a polyethylene glycol-degrading strain Sphingopyxis terrae strain 203-1 (NBRC 15098).</title>
        <authorList>
            <person name="Yoshiyuki O."/>
            <person name="Shouta N."/>
            <person name="Nagata Y."/>
            <person name="Numata M."/>
            <person name="Tsuchikane K."/>
            <person name="Hosoyama A."/>
            <person name="Yamazoe A."/>
            <person name="Tsuda M."/>
            <person name="Fujita N."/>
            <person name="Kawai F."/>
        </authorList>
    </citation>
    <scope>NUCLEOTIDE SEQUENCE [LARGE SCALE GENOMIC DNA]</scope>
    <source>
        <strain evidence="3">203-1</strain>
    </source>
</reference>
<name>A0A142W221_9SPHN</name>
<dbReference type="Pfam" id="PF11739">
    <property type="entry name" value="YdbH-like"/>
    <property type="match status" value="1"/>
</dbReference>
<evidence type="ECO:0000313" key="3">
    <source>
        <dbReference type="Proteomes" id="UP000076234"/>
    </source>
</evidence>
<accession>A0A142W221</accession>
<dbReference type="STRING" id="1219058.AOA14_15760"/>
<dbReference type="RefSeq" id="WP_062902476.1">
    <property type="nucleotide sequence ID" value="NZ_CP013342.1"/>
</dbReference>
<keyword evidence="1" id="KW-1133">Transmembrane helix</keyword>
<evidence type="ECO:0000256" key="1">
    <source>
        <dbReference type="SAM" id="Phobius"/>
    </source>
</evidence>
<organism evidence="2 3">
    <name type="scientific">Sphingopyxis terrae subsp. terrae NBRC 15098</name>
    <dbReference type="NCBI Taxonomy" id="1219058"/>
    <lineage>
        <taxon>Bacteria</taxon>
        <taxon>Pseudomonadati</taxon>
        <taxon>Pseudomonadota</taxon>
        <taxon>Alphaproteobacteria</taxon>
        <taxon>Sphingomonadales</taxon>
        <taxon>Sphingomonadaceae</taxon>
        <taxon>Sphingopyxis</taxon>
    </lineage>
</organism>